<feature type="compositionally biased region" description="Basic and acidic residues" evidence="1">
    <location>
        <begin position="22"/>
        <end position="31"/>
    </location>
</feature>
<evidence type="ECO:0000313" key="2">
    <source>
        <dbReference type="EMBL" id="KZC06812.1"/>
    </source>
</evidence>
<feature type="compositionally biased region" description="Pro residues" evidence="1">
    <location>
        <begin position="210"/>
        <end position="221"/>
    </location>
</feature>
<keyword evidence="3" id="KW-1185">Reference proteome</keyword>
<evidence type="ECO:0000313" key="3">
    <source>
        <dbReference type="Proteomes" id="UP000076502"/>
    </source>
</evidence>
<accession>A0A154P4Q7</accession>
<feature type="compositionally biased region" description="Low complexity" evidence="1">
    <location>
        <begin position="174"/>
        <end position="184"/>
    </location>
</feature>
<feature type="region of interest" description="Disordered" evidence="1">
    <location>
        <begin position="1"/>
        <end position="296"/>
    </location>
</feature>
<reference evidence="2 3" key="1">
    <citation type="submission" date="2015-07" db="EMBL/GenBank/DDBJ databases">
        <title>The genome of Dufourea novaeangliae.</title>
        <authorList>
            <person name="Pan H."/>
            <person name="Kapheim K."/>
        </authorList>
    </citation>
    <scope>NUCLEOTIDE SEQUENCE [LARGE SCALE GENOMIC DNA]</scope>
    <source>
        <strain evidence="2">0120121106</strain>
        <tissue evidence="2">Whole body</tissue>
    </source>
</reference>
<feature type="compositionally biased region" description="Polar residues" evidence="1">
    <location>
        <begin position="229"/>
        <end position="258"/>
    </location>
</feature>
<feature type="compositionally biased region" description="Gly residues" evidence="1">
    <location>
        <begin position="1"/>
        <end position="16"/>
    </location>
</feature>
<feature type="compositionally biased region" description="Basic and acidic residues" evidence="1">
    <location>
        <begin position="318"/>
        <end position="327"/>
    </location>
</feature>
<gene>
    <name evidence="2" type="ORF">WN55_07767</name>
</gene>
<feature type="compositionally biased region" description="Low complexity" evidence="1">
    <location>
        <begin position="48"/>
        <end position="66"/>
    </location>
</feature>
<dbReference type="Proteomes" id="UP000076502">
    <property type="component" value="Unassembled WGS sequence"/>
</dbReference>
<dbReference type="EMBL" id="KQ434814">
    <property type="protein sequence ID" value="KZC06812.1"/>
    <property type="molecule type" value="Genomic_DNA"/>
</dbReference>
<protein>
    <submittedName>
        <fullName evidence="2">Uncharacterized protein</fullName>
    </submittedName>
</protein>
<sequence>MEGEGTLGRGHGNGGRGLRRQRSLEWRERRGYGPSAQSSSDDEDNSRHAVTTASASSTGRGARSPGQVLASLLAQQYGSVGDRSYRTGSDTEGAATTDNPTTPFPTPPPTLTPNHRQASPFPLESTNSRRHHYNGSISSDRSRNGNGEAVYAAPSKKTSTGGGTLGRRTRRGHASALSSSSTASDRSETVFPDEHSRMHLTNDTGRDSPPEPAPPEVPPRGPSLHATHTLRSQQNRNGCPPNVTGNFTVPTEQMQTEKYSGRRWKGERTKATAVDSSVCQGTGERDKKSESPNGRKIVKLATMEVLKRFFLTKRVRSRRPDKAHDSLKSAGIPETGR</sequence>
<organism evidence="2 3">
    <name type="scientific">Dufourea novaeangliae</name>
    <name type="common">Sweat bee</name>
    <dbReference type="NCBI Taxonomy" id="178035"/>
    <lineage>
        <taxon>Eukaryota</taxon>
        <taxon>Metazoa</taxon>
        <taxon>Ecdysozoa</taxon>
        <taxon>Arthropoda</taxon>
        <taxon>Hexapoda</taxon>
        <taxon>Insecta</taxon>
        <taxon>Pterygota</taxon>
        <taxon>Neoptera</taxon>
        <taxon>Endopterygota</taxon>
        <taxon>Hymenoptera</taxon>
        <taxon>Apocrita</taxon>
        <taxon>Aculeata</taxon>
        <taxon>Apoidea</taxon>
        <taxon>Anthophila</taxon>
        <taxon>Halictidae</taxon>
        <taxon>Rophitinae</taxon>
        <taxon>Dufourea</taxon>
    </lineage>
</organism>
<feature type="compositionally biased region" description="Basic and acidic residues" evidence="1">
    <location>
        <begin position="185"/>
        <end position="197"/>
    </location>
</feature>
<dbReference type="AlphaFoldDB" id="A0A154P4Q7"/>
<feature type="region of interest" description="Disordered" evidence="1">
    <location>
        <begin position="313"/>
        <end position="337"/>
    </location>
</feature>
<proteinExistence type="predicted"/>
<name>A0A154P4Q7_DUFNO</name>
<feature type="compositionally biased region" description="Pro residues" evidence="1">
    <location>
        <begin position="102"/>
        <end position="111"/>
    </location>
</feature>
<evidence type="ECO:0000256" key="1">
    <source>
        <dbReference type="SAM" id="MobiDB-lite"/>
    </source>
</evidence>